<dbReference type="GO" id="GO:0005524">
    <property type="term" value="F:ATP binding"/>
    <property type="evidence" value="ECO:0007669"/>
    <property type="project" value="UniProtKB-KW"/>
</dbReference>
<dbReference type="GO" id="GO:0016887">
    <property type="term" value="F:ATP hydrolysis activity"/>
    <property type="evidence" value="ECO:0007669"/>
    <property type="project" value="InterPro"/>
</dbReference>
<dbReference type="EMBL" id="MFFS01000031">
    <property type="protein sequence ID" value="OGF22275.1"/>
    <property type="molecule type" value="Genomic_DNA"/>
</dbReference>
<dbReference type="PROSITE" id="PS50151">
    <property type="entry name" value="UVR"/>
    <property type="match status" value="1"/>
</dbReference>
<name>A0A1F5S6F4_9BACT</name>
<dbReference type="GO" id="GO:0009380">
    <property type="term" value="C:excinuclease repair complex"/>
    <property type="evidence" value="ECO:0007669"/>
    <property type="project" value="InterPro"/>
</dbReference>
<dbReference type="GO" id="GO:0004518">
    <property type="term" value="F:nuclease activity"/>
    <property type="evidence" value="ECO:0007669"/>
    <property type="project" value="UniProtKB-KW"/>
</dbReference>
<dbReference type="Pfam" id="PF17757">
    <property type="entry name" value="UvrB_inter"/>
    <property type="match status" value="1"/>
</dbReference>
<evidence type="ECO:0000256" key="10">
    <source>
        <dbReference type="ARBA" id="ARBA00026033"/>
    </source>
</evidence>
<keyword evidence="8 12" id="KW-0267">Excision nuclease</keyword>
<dbReference type="InterPro" id="IPR036876">
    <property type="entry name" value="UVR_dom_sf"/>
</dbReference>
<keyword evidence="4" id="KW-0547">Nucleotide-binding</keyword>
<evidence type="ECO:0000256" key="12">
    <source>
        <dbReference type="RuleBase" id="RU003587"/>
    </source>
</evidence>
<dbReference type="SUPFAM" id="SSF46600">
    <property type="entry name" value="C-terminal UvrC-binding domain of UvrB"/>
    <property type="match status" value="1"/>
</dbReference>
<dbReference type="InterPro" id="IPR006935">
    <property type="entry name" value="Helicase/UvrB_N"/>
</dbReference>
<evidence type="ECO:0000259" key="15">
    <source>
        <dbReference type="PROSITE" id="PS51192"/>
    </source>
</evidence>
<dbReference type="Gene3D" id="3.40.50.300">
    <property type="entry name" value="P-loop containing nucleotide triphosphate hydrolases"/>
    <property type="match status" value="3"/>
</dbReference>
<evidence type="ECO:0000256" key="6">
    <source>
        <dbReference type="ARBA" id="ARBA00022769"/>
    </source>
</evidence>
<keyword evidence="9 12" id="KW-0234">DNA repair</keyword>
<evidence type="ECO:0000256" key="13">
    <source>
        <dbReference type="SAM" id="Coils"/>
    </source>
</evidence>
<dbReference type="InterPro" id="IPR001650">
    <property type="entry name" value="Helicase_C-like"/>
</dbReference>
<dbReference type="CDD" id="cd17916">
    <property type="entry name" value="DEXHc_UvrB"/>
    <property type="match status" value="1"/>
</dbReference>
<dbReference type="GO" id="GO:0005737">
    <property type="term" value="C:cytoplasm"/>
    <property type="evidence" value="ECO:0007669"/>
    <property type="project" value="UniProtKB-SubCell"/>
</dbReference>
<evidence type="ECO:0000256" key="4">
    <source>
        <dbReference type="ARBA" id="ARBA00022741"/>
    </source>
</evidence>
<evidence type="ECO:0000256" key="5">
    <source>
        <dbReference type="ARBA" id="ARBA00022763"/>
    </source>
</evidence>
<dbReference type="GO" id="GO:0003677">
    <property type="term" value="F:DNA binding"/>
    <property type="evidence" value="ECO:0007669"/>
    <property type="project" value="InterPro"/>
</dbReference>
<dbReference type="CDD" id="cd18790">
    <property type="entry name" value="SF2_C_UvrB"/>
    <property type="match status" value="1"/>
</dbReference>
<gene>
    <name evidence="17" type="ORF">A2Y83_04655</name>
</gene>
<evidence type="ECO:0000256" key="7">
    <source>
        <dbReference type="ARBA" id="ARBA00022840"/>
    </source>
</evidence>
<evidence type="ECO:0000256" key="9">
    <source>
        <dbReference type="ARBA" id="ARBA00023204"/>
    </source>
</evidence>
<dbReference type="Pfam" id="PF12344">
    <property type="entry name" value="UvrB"/>
    <property type="match status" value="1"/>
</dbReference>
<dbReference type="STRING" id="1797985.A2Y83_04655"/>
<dbReference type="PROSITE" id="PS51192">
    <property type="entry name" value="HELICASE_ATP_BIND_1"/>
    <property type="match status" value="1"/>
</dbReference>
<dbReference type="InterPro" id="IPR041471">
    <property type="entry name" value="UvrB_inter"/>
</dbReference>
<keyword evidence="7" id="KW-0067">ATP-binding</keyword>
<evidence type="ECO:0000259" key="14">
    <source>
        <dbReference type="PROSITE" id="PS50151"/>
    </source>
</evidence>
<evidence type="ECO:0000259" key="16">
    <source>
        <dbReference type="PROSITE" id="PS51194"/>
    </source>
</evidence>
<sequence>MRFKLKTKMRPKGDQPQAIEKLTNGLEQGKKHQVLLGVTGSGKTFTVANVIENIQKPTLVIAPNKTLAAQLTQEFRTFFPGNAVEYFVSYYDYYQPEAYLPVTDTYIEKEADINQEIERLRLAATAALMTREDVIIVASVSCIYGLGSPESYQQAGLMLECRDAINRVSTTTADRWNRQELIRRFIDMHFTRSEVLSRGKFRWHGNVLEIMPAEREIVYRIEFSDDRISKILEFDAITRNLRQELDKIYLYPARHFVVPEPMMDLALKNIEKELEERLKEFEKEGKLLEYERLERRTKFDLAMMREIGYSAGIENYSRHLTGRASGEPPFTLIDYFPSDYLLVIDESHVTVPQLNGMYGGDYSRKKNLVENGFRLPSAFDNRPLKFPEFESKVNQAIYTSATPGDYERRMAAGVSRGFISPESDLPAPACEGGQAGKRRAMAVEPRMLFNKANRVQQPPFFVPQNGGLLNPPTGGCSGIVEQIIRPTGLVDPEVIIRPIKGQADDLIERIKDRLDRNERVLVTTLTKKMAEDLTEYLNEQILCTKKRSARNDSRRDAINRVSATEKIAEYLHSEVNTVERVKLLDGLRRGDFGVLVGVNLLREGLDLPEVSLVAILDADKEGFLRSETSLIQTIGRAARNVRGQVIFYADNITGSMKRALEETDRRRKMQMDYNKKHNITPATIIKEIKSIIDHELKPEVSDEYEKLEALEFKDIPDLIKRKEAEMKKLSSNLEFEKAAVLRDEIAQLRRLKM</sequence>
<dbReference type="InterPro" id="IPR001943">
    <property type="entry name" value="UVR_dom"/>
</dbReference>
<dbReference type="SMART" id="SM00490">
    <property type="entry name" value="HELICc"/>
    <property type="match status" value="1"/>
</dbReference>
<dbReference type="PANTHER" id="PTHR24029">
    <property type="entry name" value="UVRABC SYSTEM PROTEIN B"/>
    <property type="match status" value="1"/>
</dbReference>
<evidence type="ECO:0000256" key="11">
    <source>
        <dbReference type="ARBA" id="ARBA00029504"/>
    </source>
</evidence>
<proteinExistence type="inferred from homology"/>
<keyword evidence="6 12" id="KW-0228">DNA excision</keyword>
<comment type="caution">
    <text evidence="17">The sequence shown here is derived from an EMBL/GenBank/DDBJ whole genome shotgun (WGS) entry which is preliminary data.</text>
</comment>
<evidence type="ECO:0000313" key="17">
    <source>
        <dbReference type="EMBL" id="OGF22275.1"/>
    </source>
</evidence>
<comment type="subunit">
    <text evidence="10 12">Forms a heterotetramer with UvrA during the search for lesions. Interacts with UvrC in an incision complex.</text>
</comment>
<feature type="coiled-coil region" evidence="13">
    <location>
        <begin position="264"/>
        <end position="291"/>
    </location>
</feature>
<dbReference type="InterPro" id="IPR014001">
    <property type="entry name" value="Helicase_ATP-bd"/>
</dbReference>
<dbReference type="Gene3D" id="4.10.860.10">
    <property type="entry name" value="UVR domain"/>
    <property type="match status" value="1"/>
</dbReference>
<keyword evidence="13" id="KW-0175">Coiled coil</keyword>
<dbReference type="Proteomes" id="UP000178323">
    <property type="component" value="Unassembled WGS sequence"/>
</dbReference>
<feature type="domain" description="UVR" evidence="14">
    <location>
        <begin position="716"/>
        <end position="751"/>
    </location>
</feature>
<dbReference type="Pfam" id="PF04851">
    <property type="entry name" value="ResIII"/>
    <property type="match status" value="1"/>
</dbReference>
<dbReference type="SUPFAM" id="SSF52540">
    <property type="entry name" value="P-loop containing nucleoside triphosphate hydrolases"/>
    <property type="match status" value="2"/>
</dbReference>
<evidence type="ECO:0000256" key="8">
    <source>
        <dbReference type="ARBA" id="ARBA00022881"/>
    </source>
</evidence>
<organism evidence="17 18">
    <name type="scientific">Candidatus Falkowbacteria bacterium RBG_13_39_14</name>
    <dbReference type="NCBI Taxonomy" id="1797985"/>
    <lineage>
        <taxon>Bacteria</taxon>
        <taxon>Candidatus Falkowiibacteriota</taxon>
    </lineage>
</organism>
<dbReference type="GO" id="GO:0006289">
    <property type="term" value="P:nucleotide-excision repair"/>
    <property type="evidence" value="ECO:0007669"/>
    <property type="project" value="InterPro"/>
</dbReference>
<evidence type="ECO:0000313" key="18">
    <source>
        <dbReference type="Proteomes" id="UP000178323"/>
    </source>
</evidence>
<keyword evidence="3" id="KW-0963">Cytoplasm</keyword>
<dbReference type="PROSITE" id="PS51194">
    <property type="entry name" value="HELICASE_CTER"/>
    <property type="match status" value="1"/>
</dbReference>
<feature type="domain" description="Helicase C-terminal" evidence="16">
    <location>
        <begin position="502"/>
        <end position="692"/>
    </location>
</feature>
<evidence type="ECO:0000256" key="3">
    <source>
        <dbReference type="ARBA" id="ARBA00022490"/>
    </source>
</evidence>
<dbReference type="SMART" id="SM00487">
    <property type="entry name" value="DEXDc"/>
    <property type="match status" value="1"/>
</dbReference>
<comment type="similarity">
    <text evidence="2 12">Belongs to the UvrB family.</text>
</comment>
<dbReference type="Pfam" id="PF00271">
    <property type="entry name" value="Helicase_C"/>
    <property type="match status" value="1"/>
</dbReference>
<feature type="domain" description="Helicase ATP-binding" evidence="15">
    <location>
        <begin position="24"/>
        <end position="191"/>
    </location>
</feature>
<keyword evidence="5 12" id="KW-0227">DNA damage</keyword>
<dbReference type="InterPro" id="IPR024759">
    <property type="entry name" value="UvrB_YAD/RRR_dom"/>
</dbReference>
<dbReference type="InterPro" id="IPR004807">
    <property type="entry name" value="UvrB"/>
</dbReference>
<protein>
    <recommendedName>
        <fullName evidence="11 12">UvrABC system protein B</fullName>
    </recommendedName>
</protein>
<dbReference type="InterPro" id="IPR027417">
    <property type="entry name" value="P-loop_NTPase"/>
</dbReference>
<dbReference type="AlphaFoldDB" id="A0A1F5S6F4"/>
<dbReference type="Pfam" id="PF02151">
    <property type="entry name" value="UVR"/>
    <property type="match status" value="1"/>
</dbReference>
<reference evidence="17 18" key="1">
    <citation type="journal article" date="2016" name="Nat. Commun.">
        <title>Thousands of microbial genomes shed light on interconnected biogeochemical processes in an aquifer system.</title>
        <authorList>
            <person name="Anantharaman K."/>
            <person name="Brown C.T."/>
            <person name="Hug L.A."/>
            <person name="Sharon I."/>
            <person name="Castelle C.J."/>
            <person name="Probst A.J."/>
            <person name="Thomas B.C."/>
            <person name="Singh A."/>
            <person name="Wilkins M.J."/>
            <person name="Karaoz U."/>
            <person name="Brodie E.L."/>
            <person name="Williams K.H."/>
            <person name="Hubbard S.S."/>
            <person name="Banfield J.F."/>
        </authorList>
    </citation>
    <scope>NUCLEOTIDE SEQUENCE [LARGE SCALE GENOMIC DNA]</scope>
</reference>
<keyword evidence="12" id="KW-0742">SOS response</keyword>
<evidence type="ECO:0000256" key="2">
    <source>
        <dbReference type="ARBA" id="ARBA00008533"/>
    </source>
</evidence>
<evidence type="ECO:0000256" key="1">
    <source>
        <dbReference type="ARBA" id="ARBA00004496"/>
    </source>
</evidence>
<accession>A0A1F5S6F4</accession>
<dbReference type="GO" id="GO:0009432">
    <property type="term" value="P:SOS response"/>
    <property type="evidence" value="ECO:0007669"/>
    <property type="project" value="UniProtKB-KW"/>
</dbReference>
<comment type="subcellular location">
    <subcellularLocation>
        <location evidence="1 12">Cytoplasm</location>
    </subcellularLocation>
</comment>
<dbReference type="PANTHER" id="PTHR24029:SF0">
    <property type="entry name" value="UVRABC SYSTEM PROTEIN B"/>
    <property type="match status" value="1"/>
</dbReference>